<feature type="transmembrane region" description="Helical" evidence="6">
    <location>
        <begin position="294"/>
        <end position="312"/>
    </location>
</feature>
<dbReference type="NCBIfam" id="TIGR00360">
    <property type="entry name" value="ComEC_N-term"/>
    <property type="match status" value="1"/>
</dbReference>
<gene>
    <name evidence="9" type="ORF">PH7735_01936</name>
</gene>
<dbReference type="AlphaFoldDB" id="A0A0P1IHJ3"/>
<dbReference type="STRING" id="1715693.PH7735_01936"/>
<evidence type="ECO:0000313" key="9">
    <source>
        <dbReference type="EMBL" id="CUJ95976.1"/>
    </source>
</evidence>
<keyword evidence="4 6" id="KW-1133">Transmembrane helix</keyword>
<proteinExistence type="predicted"/>
<feature type="transmembrane region" description="Helical" evidence="6">
    <location>
        <begin position="18"/>
        <end position="36"/>
    </location>
</feature>
<dbReference type="EMBL" id="CYTW01000001">
    <property type="protein sequence ID" value="CUJ95976.1"/>
    <property type="molecule type" value="Genomic_DNA"/>
</dbReference>
<feature type="transmembrane region" description="Helical" evidence="6">
    <location>
        <begin position="436"/>
        <end position="463"/>
    </location>
</feature>
<evidence type="ECO:0000259" key="8">
    <source>
        <dbReference type="Pfam" id="PF13567"/>
    </source>
</evidence>
<dbReference type="InterPro" id="IPR052159">
    <property type="entry name" value="Competence_DNA_uptake"/>
</dbReference>
<dbReference type="Proteomes" id="UP000051870">
    <property type="component" value="Unassembled WGS sequence"/>
</dbReference>
<evidence type="ECO:0000256" key="3">
    <source>
        <dbReference type="ARBA" id="ARBA00022692"/>
    </source>
</evidence>
<keyword evidence="10" id="KW-1185">Reference proteome</keyword>
<accession>A0A0P1IHJ3</accession>
<dbReference type="InterPro" id="IPR004477">
    <property type="entry name" value="ComEC_N"/>
</dbReference>
<dbReference type="Pfam" id="PF13567">
    <property type="entry name" value="DUF4131"/>
    <property type="match status" value="1"/>
</dbReference>
<feature type="domain" description="ComEC/Rec2-related protein" evidence="7">
    <location>
        <begin position="235"/>
        <end position="510"/>
    </location>
</feature>
<comment type="subcellular location">
    <subcellularLocation>
        <location evidence="1">Cell membrane</location>
        <topology evidence="1">Multi-pass membrane protein</topology>
    </subcellularLocation>
</comment>
<name>A0A0P1IHJ3_9RHOB</name>
<evidence type="ECO:0000256" key="4">
    <source>
        <dbReference type="ARBA" id="ARBA00022989"/>
    </source>
</evidence>
<reference evidence="10" key="1">
    <citation type="submission" date="2015-09" db="EMBL/GenBank/DDBJ databases">
        <authorList>
            <person name="Rodrigo-Torres Lidia"/>
            <person name="Arahal R.David."/>
        </authorList>
    </citation>
    <scope>NUCLEOTIDE SEQUENCE [LARGE SCALE GENOMIC DNA]</scope>
    <source>
        <strain evidence="10">CECT 7735</strain>
    </source>
</reference>
<evidence type="ECO:0000256" key="5">
    <source>
        <dbReference type="ARBA" id="ARBA00023136"/>
    </source>
</evidence>
<evidence type="ECO:0000259" key="7">
    <source>
        <dbReference type="Pfam" id="PF03772"/>
    </source>
</evidence>
<organism evidence="9 10">
    <name type="scientific">Shimia thalassica</name>
    <dbReference type="NCBI Taxonomy" id="1715693"/>
    <lineage>
        <taxon>Bacteria</taxon>
        <taxon>Pseudomonadati</taxon>
        <taxon>Pseudomonadota</taxon>
        <taxon>Alphaproteobacteria</taxon>
        <taxon>Rhodobacterales</taxon>
        <taxon>Roseobacteraceae</taxon>
    </lineage>
</organism>
<feature type="domain" description="DUF4131" evidence="8">
    <location>
        <begin position="43"/>
        <end position="196"/>
    </location>
</feature>
<keyword evidence="3 6" id="KW-0812">Transmembrane</keyword>
<dbReference type="PANTHER" id="PTHR30619">
    <property type="entry name" value="DNA INTERNALIZATION/COMPETENCE PROTEIN COMEC/REC2"/>
    <property type="match status" value="1"/>
</dbReference>
<protein>
    <submittedName>
        <fullName evidence="9">ComEC family competence protein</fullName>
    </submittedName>
</protein>
<feature type="transmembrane region" description="Helical" evidence="6">
    <location>
        <begin position="42"/>
        <end position="61"/>
    </location>
</feature>
<evidence type="ECO:0000313" key="10">
    <source>
        <dbReference type="Proteomes" id="UP000051870"/>
    </source>
</evidence>
<dbReference type="GO" id="GO:0005886">
    <property type="term" value="C:plasma membrane"/>
    <property type="evidence" value="ECO:0007669"/>
    <property type="project" value="UniProtKB-SubCell"/>
</dbReference>
<evidence type="ECO:0000256" key="6">
    <source>
        <dbReference type="SAM" id="Phobius"/>
    </source>
</evidence>
<dbReference type="Pfam" id="PF03772">
    <property type="entry name" value="Competence"/>
    <property type="match status" value="1"/>
</dbReference>
<evidence type="ECO:0000256" key="1">
    <source>
        <dbReference type="ARBA" id="ARBA00004651"/>
    </source>
</evidence>
<feature type="transmembrane region" description="Helical" evidence="6">
    <location>
        <begin position="342"/>
        <end position="359"/>
    </location>
</feature>
<dbReference type="RefSeq" id="WP_058311007.1">
    <property type="nucleotide sequence ID" value="NZ_CYTW01000001.1"/>
</dbReference>
<evidence type="ECO:0000256" key="2">
    <source>
        <dbReference type="ARBA" id="ARBA00022475"/>
    </source>
</evidence>
<keyword evidence="5 6" id="KW-0472">Membrane</keyword>
<feature type="transmembrane region" description="Helical" evidence="6">
    <location>
        <begin position="256"/>
        <end position="282"/>
    </location>
</feature>
<feature type="transmembrane region" description="Helical" evidence="6">
    <location>
        <begin position="68"/>
        <end position="89"/>
    </location>
</feature>
<keyword evidence="2" id="KW-1003">Cell membrane</keyword>
<dbReference type="InterPro" id="IPR025405">
    <property type="entry name" value="DUF4131"/>
</dbReference>
<dbReference type="PANTHER" id="PTHR30619:SF1">
    <property type="entry name" value="RECOMBINATION PROTEIN 2"/>
    <property type="match status" value="1"/>
</dbReference>
<dbReference type="GeneID" id="83880971"/>
<sequence length="673" mass="71126">MRIFEGIGLALLGQRGHLFAWGPVGLGGGIGLYFLMPEEPDRLVVGALVIFGFFCAVLAFLQKRAFAPLIWLCALLALGFGLAAGRAHWVGAPVLEWRYYGAVQGRIIGMDRSASDALRLTLADVTLENMRPDQTPAKVRVAMHGEQGFITPSPGMSVMMTAHLSPPSGPVEPGGFDFQRHAWFKGIGAVGYTRTPVLTAAPRQNGASVFAFRMKLSKAVQARMSPDVAGVAAALTTGDRSGLDETTVQALRASNLAHLLAISGLHMGLLAGVVFAAARLAFALLPAVSLRLPAKKIAAGIALGAAAAYLVLSGGSVATQRAFVMAAVALIAVILDRRALSLRAVALAGLVILCLRPEALLSPGFQMSFAATTALVAVFAVMRDQEVRLGPKWVRAFATLFLSSLVAGLATAPYAASNFNVVSHYGLPANLVAMPVMGLVVAPSAVLAVCLVPLGLEGVGLWAMEQGLRVIMTVAKLVSEQDGAQGFIPSPPPAFLPVFSLGMLWLILWQGHLRWMGVAVAVVGLGLWADTNRPDVLISDTGGLVGVLTPKGRALSKDRGQGFVALNWLANDGENITQPQAATRWPEVAAQQITHVKGKRAVAAFQTCPPQMVVVANYPLANTLPCQVYDANSLRRTGAIALYRLSDGTWQEHTARAASGRRLWNTPEIRTAD</sequence>
<feature type="transmembrane region" description="Helical" evidence="6">
    <location>
        <begin position="365"/>
        <end position="382"/>
    </location>
</feature>
<feature type="transmembrane region" description="Helical" evidence="6">
    <location>
        <begin position="394"/>
        <end position="416"/>
    </location>
</feature>